<sequence length="184" mass="20702">MEGLTILLELLKKGSVDFEVDAPGVEVLQHKSVVLDRVLLGIEAIKRGADPSSVARILDWRSFERFVARAFETMEYDVNEDFRFKLGKTRRQVDVVATKKDFAVAIDCKHWTKTKSFSSAVHSHVQRCSLLALCLKKSVLPVIVTLGSTLVLDGVPIVASYKLRDFALELPYRLEEFTMLHPIG</sequence>
<dbReference type="AlphaFoldDB" id="A0A2R6ACE8"/>
<dbReference type="GO" id="GO:0003677">
    <property type="term" value="F:DNA binding"/>
    <property type="evidence" value="ECO:0007669"/>
    <property type="project" value="InterPro"/>
</dbReference>
<dbReference type="GO" id="GO:0009307">
    <property type="term" value="P:DNA restriction-modification system"/>
    <property type="evidence" value="ECO:0007669"/>
    <property type="project" value="InterPro"/>
</dbReference>
<feature type="domain" description="Restriction endonuclease type IV Mrr" evidence="1">
    <location>
        <begin position="58"/>
        <end position="114"/>
    </location>
</feature>
<dbReference type="InterPro" id="IPR007560">
    <property type="entry name" value="Restrct_endonuc_IV_Mrr"/>
</dbReference>
<dbReference type="Pfam" id="PF04471">
    <property type="entry name" value="Mrr_cat"/>
    <property type="match status" value="1"/>
</dbReference>
<dbReference type="InterPro" id="IPR011335">
    <property type="entry name" value="Restrct_endonuc-II-like"/>
</dbReference>
<protein>
    <recommendedName>
        <fullName evidence="1">Restriction endonuclease type IV Mrr domain-containing protein</fullName>
    </recommendedName>
</protein>
<dbReference type="SUPFAM" id="SSF52980">
    <property type="entry name" value="Restriction endonuclease-like"/>
    <property type="match status" value="1"/>
</dbReference>
<proteinExistence type="predicted"/>
<accession>A0A2R6ACE8</accession>
<organism evidence="2 3">
    <name type="scientific">Candidatus Marsarchaeota G1 archaeon OSP_D</name>
    <dbReference type="NCBI Taxonomy" id="1978155"/>
    <lineage>
        <taxon>Archaea</taxon>
        <taxon>Candidatus Marsarchaeota</taxon>
        <taxon>Candidatus Marsarchaeota group 1</taxon>
    </lineage>
</organism>
<reference evidence="2 3" key="1">
    <citation type="submission" date="2017-04" db="EMBL/GenBank/DDBJ databases">
        <title>Novel microbial lineages endemic to geothermal iron-oxide mats fill important gaps in the evolutionary history of Archaea.</title>
        <authorList>
            <person name="Jay Z.J."/>
            <person name="Beam J.P."/>
            <person name="Dlakic M."/>
            <person name="Rusch D.B."/>
            <person name="Kozubal M.A."/>
            <person name="Inskeep W.P."/>
        </authorList>
    </citation>
    <scope>NUCLEOTIDE SEQUENCE [LARGE SCALE GENOMIC DNA]</scope>
    <source>
        <strain evidence="2">OSP_D</strain>
    </source>
</reference>
<name>A0A2R6ACE8_9ARCH</name>
<dbReference type="GO" id="GO:0004519">
    <property type="term" value="F:endonuclease activity"/>
    <property type="evidence" value="ECO:0007669"/>
    <property type="project" value="InterPro"/>
</dbReference>
<evidence type="ECO:0000313" key="2">
    <source>
        <dbReference type="EMBL" id="PSN84036.1"/>
    </source>
</evidence>
<evidence type="ECO:0000313" key="3">
    <source>
        <dbReference type="Proteomes" id="UP000240880"/>
    </source>
</evidence>
<dbReference type="EMBL" id="NEXC01000009">
    <property type="protein sequence ID" value="PSN84036.1"/>
    <property type="molecule type" value="Genomic_DNA"/>
</dbReference>
<comment type="caution">
    <text evidence="2">The sequence shown here is derived from an EMBL/GenBank/DDBJ whole genome shotgun (WGS) entry which is preliminary data.</text>
</comment>
<dbReference type="Proteomes" id="UP000240880">
    <property type="component" value="Unassembled WGS sequence"/>
</dbReference>
<evidence type="ECO:0000259" key="1">
    <source>
        <dbReference type="Pfam" id="PF04471"/>
    </source>
</evidence>
<gene>
    <name evidence="2" type="ORF">B9Q01_02560</name>
</gene>